<evidence type="ECO:0000259" key="3">
    <source>
        <dbReference type="PROSITE" id="PS51186"/>
    </source>
</evidence>
<dbReference type="Proteomes" id="UP000252797">
    <property type="component" value="Unassembled WGS sequence"/>
</dbReference>
<dbReference type="Gene3D" id="3.40.630.30">
    <property type="match status" value="1"/>
</dbReference>
<keyword evidence="2" id="KW-0012">Acyltransferase</keyword>
<dbReference type="AlphaFoldDB" id="A0A367CEU8"/>
<accession>A0A367CEU8</accession>
<dbReference type="STRING" id="53345.LIU_07870"/>
<evidence type="ECO:0000313" key="4">
    <source>
        <dbReference type="EMBL" id="RCA10560.1"/>
    </source>
</evidence>
<dbReference type="SUPFAM" id="SSF55729">
    <property type="entry name" value="Acyl-CoA N-acyltransferases (Nat)"/>
    <property type="match status" value="1"/>
</dbReference>
<dbReference type="InterPro" id="IPR016181">
    <property type="entry name" value="Acyl_CoA_acyltransferase"/>
</dbReference>
<evidence type="ECO:0000256" key="2">
    <source>
        <dbReference type="ARBA" id="ARBA00023315"/>
    </source>
</evidence>
<dbReference type="Pfam" id="PF13673">
    <property type="entry name" value="Acetyltransf_10"/>
    <property type="match status" value="1"/>
</dbReference>
<evidence type="ECO:0000256" key="1">
    <source>
        <dbReference type="ARBA" id="ARBA00022679"/>
    </source>
</evidence>
<name>A0A367CEU8_9ENTE</name>
<dbReference type="PANTHER" id="PTHR43800">
    <property type="entry name" value="PEPTIDYL-LYSINE N-ACETYLTRANSFERASE YJAB"/>
    <property type="match status" value="1"/>
</dbReference>
<protein>
    <recommendedName>
        <fullName evidence="3">N-acetyltransferase domain-containing protein</fullName>
    </recommendedName>
</protein>
<organism evidence="4 5">
    <name type="scientific">Enterococcus durans</name>
    <dbReference type="NCBI Taxonomy" id="53345"/>
    <lineage>
        <taxon>Bacteria</taxon>
        <taxon>Bacillati</taxon>
        <taxon>Bacillota</taxon>
        <taxon>Bacilli</taxon>
        <taxon>Lactobacillales</taxon>
        <taxon>Enterococcaceae</taxon>
        <taxon>Enterococcus</taxon>
    </lineage>
</organism>
<sequence>MKEIEIKDRTPLLVEQLVDVWEKSVRETHLFLSGEEIEEIKKFVPTALMAVPHLLVETDKNAMPVAFMGIDDGKLEMLFIAPEERGRGLGRKLLGYGMTKYGIKELVVNEQNPQAKGFYEHMGFQVRERSEMDEQGNPYPILFMEIN</sequence>
<comment type="caution">
    <text evidence="4">The sequence shown here is derived from an EMBL/GenBank/DDBJ whole genome shotgun (WGS) entry which is preliminary data.</text>
</comment>
<feature type="domain" description="N-acetyltransferase" evidence="3">
    <location>
        <begin position="4"/>
        <end position="147"/>
    </location>
</feature>
<proteinExistence type="predicted"/>
<dbReference type="EMBL" id="LEPB01000004">
    <property type="protein sequence ID" value="RCA10560.1"/>
    <property type="molecule type" value="Genomic_DNA"/>
</dbReference>
<dbReference type="InterPro" id="IPR000182">
    <property type="entry name" value="GNAT_dom"/>
</dbReference>
<dbReference type="PROSITE" id="PS51186">
    <property type="entry name" value="GNAT"/>
    <property type="match status" value="1"/>
</dbReference>
<reference evidence="4 5" key="1">
    <citation type="submission" date="2015-06" db="EMBL/GenBank/DDBJ databases">
        <title>The Genome Sequence of Enterococcus durans 4EA1.</title>
        <authorList>
            <consortium name="The Broad Institute Genomics Platform"/>
            <consortium name="The Broad Institute Genome Sequencing Center for Infectious Disease"/>
            <person name="Earl A.M."/>
            <person name="Van Tyne D."/>
            <person name="Lebreton F."/>
            <person name="Saavedra J.T."/>
            <person name="Gilmore M.S."/>
            <person name="Manson Mcguire A."/>
            <person name="Clock S."/>
            <person name="Crupain M."/>
            <person name="Rangan U."/>
            <person name="Young S."/>
            <person name="Abouelleil A."/>
            <person name="Cao P."/>
            <person name="Chapman S.B."/>
            <person name="Griggs A."/>
            <person name="Priest M."/>
            <person name="Shea T."/>
            <person name="Wortman J."/>
            <person name="Nusbaum C."/>
            <person name="Birren B."/>
        </authorList>
    </citation>
    <scope>NUCLEOTIDE SEQUENCE [LARGE SCALE GENOMIC DNA]</scope>
    <source>
        <strain evidence="4 5">4EA1</strain>
    </source>
</reference>
<evidence type="ECO:0000313" key="5">
    <source>
        <dbReference type="Proteomes" id="UP000252797"/>
    </source>
</evidence>
<keyword evidence="1" id="KW-0808">Transferase</keyword>
<dbReference type="PANTHER" id="PTHR43800:SF1">
    <property type="entry name" value="PEPTIDYL-LYSINE N-ACETYLTRANSFERASE YJAB"/>
    <property type="match status" value="1"/>
</dbReference>
<dbReference type="GO" id="GO:0016747">
    <property type="term" value="F:acyltransferase activity, transferring groups other than amino-acyl groups"/>
    <property type="evidence" value="ECO:0007669"/>
    <property type="project" value="InterPro"/>
</dbReference>
<gene>
    <name evidence="4" type="ORF">EA71_01312</name>
</gene>
<dbReference type="CDD" id="cd04301">
    <property type="entry name" value="NAT_SF"/>
    <property type="match status" value="1"/>
</dbReference>
<dbReference type="RefSeq" id="WP_113845550.1">
    <property type="nucleotide sequence ID" value="NZ_JAAMRZ010000002.1"/>
</dbReference>